<dbReference type="STRING" id="6184.A0A430QEJ2"/>
<gene>
    <name evidence="2" type="ORF">DC041_0003677</name>
</gene>
<keyword evidence="1" id="KW-0812">Transmembrane</keyword>
<dbReference type="EMBL" id="QMKO01001889">
    <property type="protein sequence ID" value="RTG85906.1"/>
    <property type="molecule type" value="Genomic_DNA"/>
</dbReference>
<evidence type="ECO:0000313" key="2">
    <source>
        <dbReference type="EMBL" id="RTG85906.1"/>
    </source>
</evidence>
<name>A0A430QEJ2_SCHBO</name>
<protein>
    <submittedName>
        <fullName evidence="2">Uncharacterized protein</fullName>
    </submittedName>
</protein>
<proteinExistence type="predicted"/>
<comment type="caution">
    <text evidence="2">The sequence shown here is derived from an EMBL/GenBank/DDBJ whole genome shotgun (WGS) entry which is preliminary data.</text>
</comment>
<keyword evidence="1" id="KW-0472">Membrane</keyword>
<feature type="transmembrane region" description="Helical" evidence="1">
    <location>
        <begin position="57"/>
        <end position="90"/>
    </location>
</feature>
<keyword evidence="1" id="KW-1133">Transmembrane helix</keyword>
<evidence type="ECO:0000313" key="3">
    <source>
        <dbReference type="Proteomes" id="UP000290809"/>
    </source>
</evidence>
<organism evidence="2 3">
    <name type="scientific">Schistosoma bovis</name>
    <name type="common">Blood fluke</name>
    <dbReference type="NCBI Taxonomy" id="6184"/>
    <lineage>
        <taxon>Eukaryota</taxon>
        <taxon>Metazoa</taxon>
        <taxon>Spiralia</taxon>
        <taxon>Lophotrochozoa</taxon>
        <taxon>Platyhelminthes</taxon>
        <taxon>Trematoda</taxon>
        <taxon>Digenea</taxon>
        <taxon>Strigeidida</taxon>
        <taxon>Schistosomatoidea</taxon>
        <taxon>Schistosomatidae</taxon>
        <taxon>Schistosoma</taxon>
    </lineage>
</organism>
<reference evidence="2 3" key="1">
    <citation type="journal article" date="2019" name="PLoS Pathog.">
        <title>Genome sequence of the bovine parasite Schistosoma bovis Tanzania.</title>
        <authorList>
            <person name="Oey H."/>
            <person name="Zakrzewski M."/>
            <person name="Gobert G."/>
            <person name="Gravermann K."/>
            <person name="Stoye J."/>
            <person name="Jones M."/>
            <person name="Mcmanus D."/>
            <person name="Krause L."/>
        </authorList>
    </citation>
    <scope>NUCLEOTIDE SEQUENCE [LARGE SCALE GENOMIC DNA]</scope>
    <source>
        <strain evidence="2 3">TAN1997</strain>
    </source>
</reference>
<dbReference type="Proteomes" id="UP000290809">
    <property type="component" value="Unassembled WGS sequence"/>
</dbReference>
<keyword evidence="3" id="KW-1185">Reference proteome</keyword>
<evidence type="ECO:0000256" key="1">
    <source>
        <dbReference type="SAM" id="Phobius"/>
    </source>
</evidence>
<accession>A0A430QEJ2</accession>
<dbReference type="AlphaFoldDB" id="A0A430QEJ2"/>
<sequence length="182" mass="20200">MSGAVNVIPDDESQRENCTTSSESVSFVEKSESSYSSCVPQPVPPKLPVNKLYGIRGIIGICLLLFSAYIGSIFFLAPLLPLAILSPVVFRYFSDFLLTSWLMLAEDSLAKVPGAGWAMQCGSFIFLRRRIATDQQRLQKIVEYLLKVKQSCQSMGNDGYCLTKISSIDYIHLSVSYDATYL</sequence>